<protein>
    <submittedName>
        <fullName evidence="1">snRNA activating protein complex subunit 4</fullName>
    </submittedName>
</protein>
<dbReference type="AlphaFoldDB" id="A0A0S4MLN8"/>
<dbReference type="Proteomes" id="UP000017246">
    <property type="component" value="Unassembled WGS sequence"/>
</dbReference>
<evidence type="ECO:0000313" key="2">
    <source>
        <dbReference type="Proteomes" id="UP000017246"/>
    </source>
</evidence>
<reference evidence="1" key="1">
    <citation type="journal article" date="2013" name="Nature">
        <title>The genomes of four tapeworm species reveal adaptations to parasitism.</title>
        <authorList>
            <person name="Tsai I.J."/>
            <person name="Zarowiecki M."/>
            <person name="Holroyd N."/>
            <person name="Garciarrubio A."/>
            <person name="Sanchez-Flores A."/>
            <person name="Brooks K.L."/>
            <person name="Tracey A."/>
            <person name="Bobes R.J."/>
            <person name="Fragoso G."/>
            <person name="Sciutto E."/>
            <person name="Aslett M."/>
            <person name="Beasley H."/>
            <person name="Bennett H.M."/>
            <person name="Cai J."/>
            <person name="Camicia F."/>
            <person name="Clark R."/>
            <person name="Cucher M."/>
            <person name="De Silva N."/>
            <person name="Day T.A."/>
            <person name="Deplazes P."/>
            <person name="Estrada K."/>
            <person name="Fernandez C."/>
            <person name="Holland P.W."/>
            <person name="Hou J."/>
            <person name="Hu S."/>
            <person name="Huckvale T."/>
            <person name="Hung S.S."/>
            <person name="Kamenetzky L."/>
            <person name="Keane J.A."/>
            <person name="Kiss F."/>
            <person name="Koziol U."/>
            <person name="Lambert O."/>
            <person name="Liu K."/>
            <person name="Luo X."/>
            <person name="Luo Y."/>
            <person name="Macchiaroli N."/>
            <person name="Nichol S."/>
            <person name="Paps J."/>
            <person name="Parkinson J."/>
            <person name="Pouchkina-Stantcheva N."/>
            <person name="Riddiford N."/>
            <person name="Rosenzvit M."/>
            <person name="Salinas G."/>
            <person name="Wasmuth J.D."/>
            <person name="Zamanian M."/>
            <person name="Zheng Y."/>
            <person name="Cai X."/>
            <person name="Soberon X."/>
            <person name="Olson P.D."/>
            <person name="Laclette J.P."/>
            <person name="Brehm K."/>
            <person name="Berriman M."/>
            <person name="Garciarrubio A."/>
            <person name="Bobes R.J."/>
            <person name="Fragoso G."/>
            <person name="Sanchez-Flores A."/>
            <person name="Estrada K."/>
            <person name="Cevallos M.A."/>
            <person name="Morett E."/>
            <person name="Gonzalez V."/>
            <person name="Portillo T."/>
            <person name="Ochoa-Leyva A."/>
            <person name="Jose M.V."/>
            <person name="Sciutto E."/>
            <person name="Landa A."/>
            <person name="Jimenez L."/>
            <person name="Valdes V."/>
            <person name="Carrero J.C."/>
            <person name="Larralde C."/>
            <person name="Morales-Montor J."/>
            <person name="Limon-Lason J."/>
            <person name="Soberon X."/>
            <person name="Laclette J.P."/>
        </authorList>
    </citation>
    <scope>NUCLEOTIDE SEQUENCE [LARGE SCALE GENOMIC DNA]</scope>
</reference>
<accession>A0A0S4MLN8</accession>
<dbReference type="EMBL" id="LN902845">
    <property type="protein sequence ID" value="CUT99679.1"/>
    <property type="molecule type" value="Genomic_DNA"/>
</dbReference>
<keyword evidence="2" id="KW-1185">Reference proteome</keyword>
<sequence>MYPSKFDPRKRARPDMVALMSISKHRIFELRCFAPFLWPCLLASMHARDNVDQSCQHGISVQLRRYLLATLPALLEI</sequence>
<name>A0A0S4MLN8_ECHMU</name>
<reference evidence="1" key="2">
    <citation type="submission" date="2015-11" db="EMBL/GenBank/DDBJ databases">
        <authorList>
            <person name="Zhang Y."/>
            <person name="Guo Z."/>
        </authorList>
    </citation>
    <scope>NUCLEOTIDE SEQUENCE</scope>
</reference>
<proteinExistence type="predicted"/>
<evidence type="ECO:0000313" key="1">
    <source>
        <dbReference type="EMBL" id="CUT99679.1"/>
    </source>
</evidence>
<organism evidence="1 2">
    <name type="scientific">Echinococcus multilocularis</name>
    <name type="common">Fox tapeworm</name>
    <dbReference type="NCBI Taxonomy" id="6211"/>
    <lineage>
        <taxon>Eukaryota</taxon>
        <taxon>Metazoa</taxon>
        <taxon>Spiralia</taxon>
        <taxon>Lophotrochozoa</taxon>
        <taxon>Platyhelminthes</taxon>
        <taxon>Cestoda</taxon>
        <taxon>Eucestoda</taxon>
        <taxon>Cyclophyllidea</taxon>
        <taxon>Taeniidae</taxon>
        <taxon>Echinococcus</taxon>
    </lineage>
</organism>